<dbReference type="GO" id="GO:0003677">
    <property type="term" value="F:DNA binding"/>
    <property type="evidence" value="ECO:0007669"/>
    <property type="project" value="UniProtKB-KW"/>
</dbReference>
<comment type="caution">
    <text evidence="8">The sequence shown here is derived from an EMBL/GenBank/DDBJ whole genome shotgun (WGS) entry which is preliminary data.</text>
</comment>
<dbReference type="PRINTS" id="PR00038">
    <property type="entry name" value="HTHLUXR"/>
</dbReference>
<dbReference type="SUPFAM" id="SSF52172">
    <property type="entry name" value="CheY-like"/>
    <property type="match status" value="1"/>
</dbReference>
<dbReference type="InterPro" id="IPR058245">
    <property type="entry name" value="NreC/VraR/RcsB-like_REC"/>
</dbReference>
<sequence>MENLKRIFIVDDHQMVIDGLRLIINTIPGFEIVGDCNSAHQALDILTETAVDILLTDVSMPEMSGIELTRVVHKKFPHIKIIALSMFGEAQVVAEMIDAGISGYILKNTGKQELIEALNKVAEGQNYFAPEITLQLMKSFKRGQESESSRLTDREIEIIRMIEQDFGNKQIADLLFISERTVETHRKNILRKTNTQTVVGLLKYAYERKII</sequence>
<dbReference type="GO" id="GO:0000160">
    <property type="term" value="P:phosphorelay signal transduction system"/>
    <property type="evidence" value="ECO:0007669"/>
    <property type="project" value="InterPro"/>
</dbReference>
<feature type="domain" description="HTH luxR-type" evidence="6">
    <location>
        <begin position="144"/>
        <end position="209"/>
    </location>
</feature>
<dbReference type="SUPFAM" id="SSF46894">
    <property type="entry name" value="C-terminal effector domain of the bipartite response regulators"/>
    <property type="match status" value="1"/>
</dbReference>
<evidence type="ECO:0000256" key="4">
    <source>
        <dbReference type="ARBA" id="ARBA00023163"/>
    </source>
</evidence>
<dbReference type="Gene3D" id="3.40.50.2300">
    <property type="match status" value="1"/>
</dbReference>
<dbReference type="InterPro" id="IPR039420">
    <property type="entry name" value="WalR-like"/>
</dbReference>
<dbReference type="SMART" id="SM00421">
    <property type="entry name" value="HTH_LUXR"/>
    <property type="match status" value="1"/>
</dbReference>
<dbReference type="AlphaFoldDB" id="A0A372NT99"/>
<dbReference type="CDD" id="cd06170">
    <property type="entry name" value="LuxR_C_like"/>
    <property type="match status" value="1"/>
</dbReference>
<dbReference type="GO" id="GO:0006355">
    <property type="term" value="P:regulation of DNA-templated transcription"/>
    <property type="evidence" value="ECO:0007669"/>
    <property type="project" value="InterPro"/>
</dbReference>
<name>A0A372NT99_9SPHI</name>
<dbReference type="PROSITE" id="PS50043">
    <property type="entry name" value="HTH_LUXR_2"/>
    <property type="match status" value="1"/>
</dbReference>
<dbReference type="SMART" id="SM00448">
    <property type="entry name" value="REC"/>
    <property type="match status" value="1"/>
</dbReference>
<dbReference type="PROSITE" id="PS00622">
    <property type="entry name" value="HTH_LUXR_1"/>
    <property type="match status" value="1"/>
</dbReference>
<feature type="modified residue" description="4-aspartylphosphate" evidence="5">
    <location>
        <position position="57"/>
    </location>
</feature>
<evidence type="ECO:0000259" key="7">
    <source>
        <dbReference type="PROSITE" id="PS50110"/>
    </source>
</evidence>
<evidence type="ECO:0000256" key="2">
    <source>
        <dbReference type="ARBA" id="ARBA00023015"/>
    </source>
</evidence>
<evidence type="ECO:0000313" key="8">
    <source>
        <dbReference type="EMBL" id="RFZ92131.1"/>
    </source>
</evidence>
<keyword evidence="4" id="KW-0804">Transcription</keyword>
<keyword evidence="2" id="KW-0805">Transcription regulation</keyword>
<dbReference type="InterPro" id="IPR001789">
    <property type="entry name" value="Sig_transdc_resp-reg_receiver"/>
</dbReference>
<dbReference type="EMBL" id="QWDC01000002">
    <property type="protein sequence ID" value="RFZ92131.1"/>
    <property type="molecule type" value="Genomic_DNA"/>
</dbReference>
<dbReference type="Pfam" id="PF00072">
    <property type="entry name" value="Response_reg"/>
    <property type="match status" value="1"/>
</dbReference>
<protein>
    <submittedName>
        <fullName evidence="8">DNA-binding response regulator</fullName>
    </submittedName>
</protein>
<dbReference type="PANTHER" id="PTHR43214:SF41">
    <property type="entry name" value="NITRATE_NITRITE RESPONSE REGULATOR PROTEIN NARP"/>
    <property type="match status" value="1"/>
</dbReference>
<keyword evidence="3 8" id="KW-0238">DNA-binding</keyword>
<reference evidence="8 9" key="1">
    <citation type="submission" date="2018-08" db="EMBL/GenBank/DDBJ databases">
        <title>Mucilaginibacter sp. MYSH2.</title>
        <authorList>
            <person name="Seo T."/>
        </authorList>
    </citation>
    <scope>NUCLEOTIDE SEQUENCE [LARGE SCALE GENOMIC DNA]</scope>
    <source>
        <strain evidence="8 9">MYSH2</strain>
    </source>
</reference>
<dbReference type="Proteomes" id="UP000264217">
    <property type="component" value="Unassembled WGS sequence"/>
</dbReference>
<dbReference type="Pfam" id="PF00196">
    <property type="entry name" value="GerE"/>
    <property type="match status" value="1"/>
</dbReference>
<dbReference type="InterPro" id="IPR000792">
    <property type="entry name" value="Tscrpt_reg_LuxR_C"/>
</dbReference>
<proteinExistence type="predicted"/>
<dbReference type="OrthoDB" id="9797341at2"/>
<evidence type="ECO:0000256" key="1">
    <source>
        <dbReference type="ARBA" id="ARBA00022553"/>
    </source>
</evidence>
<evidence type="ECO:0000259" key="6">
    <source>
        <dbReference type="PROSITE" id="PS50043"/>
    </source>
</evidence>
<dbReference type="CDD" id="cd17535">
    <property type="entry name" value="REC_NarL-like"/>
    <property type="match status" value="1"/>
</dbReference>
<dbReference type="PANTHER" id="PTHR43214">
    <property type="entry name" value="TWO-COMPONENT RESPONSE REGULATOR"/>
    <property type="match status" value="1"/>
</dbReference>
<organism evidence="8 9">
    <name type="scientific">Mucilaginibacter conchicola</name>
    <dbReference type="NCBI Taxonomy" id="2303333"/>
    <lineage>
        <taxon>Bacteria</taxon>
        <taxon>Pseudomonadati</taxon>
        <taxon>Bacteroidota</taxon>
        <taxon>Sphingobacteriia</taxon>
        <taxon>Sphingobacteriales</taxon>
        <taxon>Sphingobacteriaceae</taxon>
        <taxon>Mucilaginibacter</taxon>
    </lineage>
</organism>
<keyword evidence="9" id="KW-1185">Reference proteome</keyword>
<keyword evidence="1 5" id="KW-0597">Phosphoprotein</keyword>
<accession>A0A372NT99</accession>
<evidence type="ECO:0000313" key="9">
    <source>
        <dbReference type="Proteomes" id="UP000264217"/>
    </source>
</evidence>
<dbReference type="InterPro" id="IPR011006">
    <property type="entry name" value="CheY-like_superfamily"/>
</dbReference>
<dbReference type="RefSeq" id="WP_117391842.1">
    <property type="nucleotide sequence ID" value="NZ_QWDC01000002.1"/>
</dbReference>
<evidence type="ECO:0000256" key="3">
    <source>
        <dbReference type="ARBA" id="ARBA00023125"/>
    </source>
</evidence>
<dbReference type="InterPro" id="IPR016032">
    <property type="entry name" value="Sig_transdc_resp-reg_C-effctor"/>
</dbReference>
<dbReference type="PROSITE" id="PS50110">
    <property type="entry name" value="RESPONSE_REGULATORY"/>
    <property type="match status" value="1"/>
</dbReference>
<gene>
    <name evidence="8" type="ORF">D0C36_11855</name>
</gene>
<feature type="domain" description="Response regulatory" evidence="7">
    <location>
        <begin position="6"/>
        <end position="122"/>
    </location>
</feature>
<evidence type="ECO:0000256" key="5">
    <source>
        <dbReference type="PROSITE-ProRule" id="PRU00169"/>
    </source>
</evidence>